<evidence type="ECO:0000313" key="1">
    <source>
        <dbReference type="EMBL" id="EON76694.1"/>
    </source>
</evidence>
<evidence type="ECO:0000313" key="2">
    <source>
        <dbReference type="Proteomes" id="UP000013909"/>
    </source>
</evidence>
<dbReference type="Proteomes" id="UP000013909">
    <property type="component" value="Unassembled WGS sequence"/>
</dbReference>
<dbReference type="EMBL" id="AQHR01000085">
    <property type="protein sequence ID" value="EON76694.1"/>
    <property type="molecule type" value="Genomic_DNA"/>
</dbReference>
<gene>
    <name evidence="1" type="ORF">ADIS_3144</name>
</gene>
<organism evidence="1 2">
    <name type="scientific">Lunatimonas lonarensis</name>
    <dbReference type="NCBI Taxonomy" id="1232681"/>
    <lineage>
        <taxon>Bacteria</taxon>
        <taxon>Pseudomonadati</taxon>
        <taxon>Bacteroidota</taxon>
        <taxon>Cytophagia</taxon>
        <taxon>Cytophagales</taxon>
        <taxon>Cyclobacteriaceae</taxon>
    </lineage>
</organism>
<accession>R7ZRS9</accession>
<proteinExistence type="predicted"/>
<dbReference type="AlphaFoldDB" id="R7ZRS9"/>
<protein>
    <submittedName>
        <fullName evidence="1">Uncharacterized protein</fullName>
    </submittedName>
</protein>
<name>R7ZRS9_9BACT</name>
<sequence length="42" mass="4593">MVYRWVQLSIDRVAIVPTKPDLAYLVSSNKSTCAVIGNLIAS</sequence>
<keyword evidence="2" id="KW-1185">Reference proteome</keyword>
<reference evidence="1 2" key="1">
    <citation type="submission" date="2013-02" db="EMBL/GenBank/DDBJ databases">
        <title>A novel strain isolated from Lonar lake, Maharashtra, India.</title>
        <authorList>
            <person name="Singh A."/>
        </authorList>
    </citation>
    <scope>NUCLEOTIDE SEQUENCE [LARGE SCALE GENOMIC DNA]</scope>
    <source>
        <strain evidence="1 2">AK24</strain>
    </source>
</reference>
<comment type="caution">
    <text evidence="1">The sequence shown here is derived from an EMBL/GenBank/DDBJ whole genome shotgun (WGS) entry which is preliminary data.</text>
</comment>